<evidence type="ECO:0000313" key="2">
    <source>
        <dbReference type="EMBL" id="OWK61046.1"/>
    </source>
</evidence>
<evidence type="ECO:0000313" key="3">
    <source>
        <dbReference type="Proteomes" id="UP000197619"/>
    </source>
</evidence>
<evidence type="ECO:0000256" key="1">
    <source>
        <dbReference type="SAM" id="MobiDB-lite"/>
    </source>
</evidence>
<comment type="caution">
    <text evidence="2">The sequence shown here is derived from an EMBL/GenBank/DDBJ whole genome shotgun (WGS) entry which is preliminary data.</text>
</comment>
<accession>A0A218V4Z2</accession>
<gene>
    <name evidence="2" type="ORF">RLOC_00013690</name>
</gene>
<reference evidence="2 3" key="1">
    <citation type="submission" date="2017-05" db="EMBL/GenBank/DDBJ databases">
        <title>Genome of assembly of the Bengalese finch, Lonchura striata domestica.</title>
        <authorList>
            <person name="Colquitt B.M."/>
            <person name="Brainard M.S."/>
        </authorList>
    </citation>
    <scope>NUCLEOTIDE SEQUENCE [LARGE SCALE GENOMIC DNA]</scope>
    <source>
        <strain evidence="2">White83orange57</strain>
    </source>
</reference>
<proteinExistence type="predicted"/>
<dbReference type="Proteomes" id="UP000197619">
    <property type="component" value="Unassembled WGS sequence"/>
</dbReference>
<dbReference type="AlphaFoldDB" id="A0A218V4Z2"/>
<name>A0A218V4Z2_9PASE</name>
<organism evidence="2 3">
    <name type="scientific">Lonchura striata</name>
    <name type="common">white-rumped munia</name>
    <dbReference type="NCBI Taxonomy" id="40157"/>
    <lineage>
        <taxon>Eukaryota</taxon>
        <taxon>Metazoa</taxon>
        <taxon>Chordata</taxon>
        <taxon>Craniata</taxon>
        <taxon>Vertebrata</taxon>
        <taxon>Euteleostomi</taxon>
        <taxon>Archelosauria</taxon>
        <taxon>Archosauria</taxon>
        <taxon>Dinosauria</taxon>
        <taxon>Saurischia</taxon>
        <taxon>Theropoda</taxon>
        <taxon>Coelurosauria</taxon>
        <taxon>Aves</taxon>
        <taxon>Neognathae</taxon>
        <taxon>Neoaves</taxon>
        <taxon>Telluraves</taxon>
        <taxon>Australaves</taxon>
        <taxon>Passeriformes</taxon>
        <taxon>Passeroidea</taxon>
        <taxon>Estrildidae</taxon>
        <taxon>Estrildinae</taxon>
        <taxon>Lonchura</taxon>
    </lineage>
</organism>
<protein>
    <submittedName>
        <fullName evidence="2">Uncharacterized protein</fullName>
    </submittedName>
</protein>
<sequence>MKEENQSFISSDVLHLEQLSNGTLQMKQCSGSSPRPKRSCQSTTAVLEEKVSAFSEA</sequence>
<feature type="region of interest" description="Disordered" evidence="1">
    <location>
        <begin position="25"/>
        <end position="44"/>
    </location>
</feature>
<dbReference type="EMBL" id="MUZQ01000048">
    <property type="protein sequence ID" value="OWK61046.1"/>
    <property type="molecule type" value="Genomic_DNA"/>
</dbReference>
<keyword evidence="3" id="KW-1185">Reference proteome</keyword>